<gene>
    <name evidence="2" type="ORF">SAMN05421720_11132</name>
</gene>
<feature type="transmembrane region" description="Helical" evidence="1">
    <location>
        <begin position="104"/>
        <end position="129"/>
    </location>
</feature>
<dbReference type="GO" id="GO:0022904">
    <property type="term" value="P:respiratory electron transport chain"/>
    <property type="evidence" value="ECO:0007669"/>
    <property type="project" value="InterPro"/>
</dbReference>
<feature type="transmembrane region" description="Helical" evidence="1">
    <location>
        <begin position="56"/>
        <end position="75"/>
    </location>
</feature>
<keyword evidence="1" id="KW-1133">Transmembrane helix</keyword>
<keyword evidence="1" id="KW-0812">Transmembrane</keyword>
<keyword evidence="3" id="KW-1185">Reference proteome</keyword>
<dbReference type="AlphaFoldDB" id="A0A1G7FEB2"/>
<name>A0A1G7FEB2_9PROT</name>
<protein>
    <submittedName>
        <fullName evidence="2">Uncharacterized protein</fullName>
    </submittedName>
</protein>
<evidence type="ECO:0000256" key="1">
    <source>
        <dbReference type="SAM" id="Phobius"/>
    </source>
</evidence>
<dbReference type="GO" id="GO:0016020">
    <property type="term" value="C:membrane"/>
    <property type="evidence" value="ECO:0007669"/>
    <property type="project" value="InterPro"/>
</dbReference>
<dbReference type="RefSeq" id="WP_092787319.1">
    <property type="nucleotide sequence ID" value="NZ_FNAP01000011.1"/>
</dbReference>
<proteinExistence type="predicted"/>
<reference evidence="2 3" key="1">
    <citation type="submission" date="2016-10" db="EMBL/GenBank/DDBJ databases">
        <authorList>
            <person name="de Groot N.N."/>
        </authorList>
    </citation>
    <scope>NUCLEOTIDE SEQUENCE [LARGE SCALE GENOMIC DNA]</scope>
    <source>
        <strain evidence="2 3">ATCC 700224</strain>
    </source>
</reference>
<keyword evidence="1" id="KW-0472">Membrane</keyword>
<sequence length="177" mass="18987">MTRSASRPRPSATGGRRGGPRVALPAMRVWHAVILGGFLVAWLTGDSDDLYMMHQVAGYTVLIAVVLRLLVGLVATRAPWRLPRPSPAAARRWLAERRGRNPGFAWLAVALLITVGASAGAGMAAHWLPQVEDLHGALTDAALWVIGAHALFIVAMFGGLRRLRALAGRAVPRPREA</sequence>
<feature type="transmembrane region" description="Helical" evidence="1">
    <location>
        <begin position="21"/>
        <end position="44"/>
    </location>
</feature>
<dbReference type="STRING" id="69960.SAMN05421720_11132"/>
<dbReference type="OrthoDB" id="7304801at2"/>
<evidence type="ECO:0000313" key="2">
    <source>
        <dbReference type="EMBL" id="SDE74263.1"/>
    </source>
</evidence>
<dbReference type="Proteomes" id="UP000199412">
    <property type="component" value="Unassembled WGS sequence"/>
</dbReference>
<evidence type="ECO:0000313" key="3">
    <source>
        <dbReference type="Proteomes" id="UP000199412"/>
    </source>
</evidence>
<accession>A0A1G7FEB2</accession>
<dbReference type="InterPro" id="IPR016174">
    <property type="entry name" value="Di-haem_cyt_TM"/>
</dbReference>
<feature type="transmembrane region" description="Helical" evidence="1">
    <location>
        <begin position="141"/>
        <end position="160"/>
    </location>
</feature>
<organism evidence="2 3">
    <name type="scientific">Rhodospira trueperi</name>
    <dbReference type="NCBI Taxonomy" id="69960"/>
    <lineage>
        <taxon>Bacteria</taxon>
        <taxon>Pseudomonadati</taxon>
        <taxon>Pseudomonadota</taxon>
        <taxon>Alphaproteobacteria</taxon>
        <taxon>Rhodospirillales</taxon>
        <taxon>Rhodospirillaceae</taxon>
        <taxon>Rhodospira</taxon>
    </lineage>
</organism>
<dbReference type="EMBL" id="FNAP01000011">
    <property type="protein sequence ID" value="SDE74263.1"/>
    <property type="molecule type" value="Genomic_DNA"/>
</dbReference>
<dbReference type="SUPFAM" id="SSF81342">
    <property type="entry name" value="Transmembrane di-heme cytochromes"/>
    <property type="match status" value="1"/>
</dbReference>